<dbReference type="Pfam" id="PF00881">
    <property type="entry name" value="Nitroreductase"/>
    <property type="match status" value="1"/>
</dbReference>
<organism evidence="7 8">
    <name type="scientific">OM182 bacterium MED-G24</name>
    <dbReference type="NCBI Taxonomy" id="1986255"/>
    <lineage>
        <taxon>Bacteria</taxon>
        <taxon>Pseudomonadati</taxon>
        <taxon>Pseudomonadota</taxon>
        <taxon>Gammaproteobacteria</taxon>
        <taxon>OMG group</taxon>
        <taxon>OM182 clade</taxon>
    </lineage>
</organism>
<dbReference type="PANTHER" id="PTHR43673">
    <property type="entry name" value="NAD(P)H NITROREDUCTASE YDGI-RELATED"/>
    <property type="match status" value="1"/>
</dbReference>
<evidence type="ECO:0000256" key="5">
    <source>
        <dbReference type="ARBA" id="ARBA00023002"/>
    </source>
</evidence>
<protein>
    <recommendedName>
        <fullName evidence="6">Nitroreductase domain-containing protein</fullName>
    </recommendedName>
</protein>
<dbReference type="EMBL" id="NTKD01000014">
    <property type="protein sequence ID" value="PDH40237.1"/>
    <property type="molecule type" value="Genomic_DNA"/>
</dbReference>
<evidence type="ECO:0000256" key="1">
    <source>
        <dbReference type="ARBA" id="ARBA00001917"/>
    </source>
</evidence>
<evidence type="ECO:0000256" key="3">
    <source>
        <dbReference type="ARBA" id="ARBA00022630"/>
    </source>
</evidence>
<feature type="domain" description="Nitroreductase" evidence="6">
    <location>
        <begin position="11"/>
        <end position="112"/>
    </location>
</feature>
<dbReference type="SUPFAM" id="SSF55469">
    <property type="entry name" value="FMN-dependent nitroreductase-like"/>
    <property type="match status" value="1"/>
</dbReference>
<dbReference type="InterPro" id="IPR000415">
    <property type="entry name" value="Nitroreductase-like"/>
</dbReference>
<reference evidence="7 8" key="1">
    <citation type="submission" date="2017-08" db="EMBL/GenBank/DDBJ databases">
        <title>Fine stratification of microbial communities through a metagenomic profile of the photic zone.</title>
        <authorList>
            <person name="Haro-Moreno J.M."/>
            <person name="Lopez-Perez M."/>
            <person name="De La Torre J."/>
            <person name="Picazo A."/>
            <person name="Camacho A."/>
            <person name="Rodriguez-Valera F."/>
        </authorList>
    </citation>
    <scope>NUCLEOTIDE SEQUENCE [LARGE SCALE GENOMIC DNA]</scope>
    <source>
        <strain evidence="7">MED-G24</strain>
    </source>
</reference>
<dbReference type="InterPro" id="IPR029479">
    <property type="entry name" value="Nitroreductase"/>
</dbReference>
<dbReference type="Gene3D" id="3.40.109.10">
    <property type="entry name" value="NADH Oxidase"/>
    <property type="match status" value="1"/>
</dbReference>
<keyword evidence="4" id="KW-0288">FMN</keyword>
<dbReference type="AlphaFoldDB" id="A0A2A5WVJ0"/>
<evidence type="ECO:0000313" key="8">
    <source>
        <dbReference type="Proteomes" id="UP000219327"/>
    </source>
</evidence>
<dbReference type="GO" id="GO:0016491">
    <property type="term" value="F:oxidoreductase activity"/>
    <property type="evidence" value="ECO:0007669"/>
    <property type="project" value="UniProtKB-KW"/>
</dbReference>
<accession>A0A2A5WVJ0</accession>
<evidence type="ECO:0000256" key="2">
    <source>
        <dbReference type="ARBA" id="ARBA00007118"/>
    </source>
</evidence>
<dbReference type="Proteomes" id="UP000219327">
    <property type="component" value="Unassembled WGS sequence"/>
</dbReference>
<gene>
    <name evidence="7" type="ORF">CNE99_04020</name>
</gene>
<comment type="cofactor">
    <cofactor evidence="1">
        <name>FMN</name>
        <dbReference type="ChEBI" id="CHEBI:58210"/>
    </cofactor>
</comment>
<evidence type="ECO:0000256" key="4">
    <source>
        <dbReference type="ARBA" id="ARBA00022643"/>
    </source>
</evidence>
<sequence length="170" mass="19651">MRWAFEALYSTRAPRRFTDEPVSDEDLYPVIDAATRAPAGGNMQIWHFLVVRDVEKRRQIGDIYWEVWKEYGNQYVEDPANIDKLPKQMRLVVRSTDDLARNIGSVPVHLFICGPEQAGGTIYPAVQNALLSCRAWDSAAWSRVSIAPIWIGWDRCWVFPKARPRMHCCR</sequence>
<comment type="similarity">
    <text evidence="2">Belongs to the nitroreductase family.</text>
</comment>
<keyword evidence="5" id="KW-0560">Oxidoreductase</keyword>
<name>A0A2A5WVJ0_9GAMM</name>
<proteinExistence type="inferred from homology"/>
<comment type="caution">
    <text evidence="7">The sequence shown here is derived from an EMBL/GenBank/DDBJ whole genome shotgun (WGS) entry which is preliminary data.</text>
</comment>
<evidence type="ECO:0000313" key="7">
    <source>
        <dbReference type="EMBL" id="PDH40237.1"/>
    </source>
</evidence>
<dbReference type="PANTHER" id="PTHR43673:SF2">
    <property type="entry name" value="NITROREDUCTASE"/>
    <property type="match status" value="1"/>
</dbReference>
<evidence type="ECO:0000259" key="6">
    <source>
        <dbReference type="Pfam" id="PF00881"/>
    </source>
</evidence>
<keyword evidence="3" id="KW-0285">Flavoprotein</keyword>